<keyword evidence="4" id="KW-1185">Reference proteome</keyword>
<accession>A0A840P0N6</accession>
<dbReference type="InterPro" id="IPR001242">
    <property type="entry name" value="Condensation_dom"/>
</dbReference>
<evidence type="ECO:0000256" key="1">
    <source>
        <dbReference type="SAM" id="MobiDB-lite"/>
    </source>
</evidence>
<proteinExistence type="predicted"/>
<dbReference type="GO" id="GO:0005737">
    <property type="term" value="C:cytoplasm"/>
    <property type="evidence" value="ECO:0007669"/>
    <property type="project" value="TreeGrafter"/>
</dbReference>
<dbReference type="InterPro" id="IPR023213">
    <property type="entry name" value="CAT-like_dom_sf"/>
</dbReference>
<name>A0A840P0N6_9ACTN</name>
<dbReference type="EMBL" id="JACHGN010000003">
    <property type="protein sequence ID" value="MBB5132026.1"/>
    <property type="molecule type" value="Genomic_DNA"/>
</dbReference>
<dbReference type="GO" id="GO:0043041">
    <property type="term" value="P:amino acid activation for nonribosomal peptide biosynthetic process"/>
    <property type="evidence" value="ECO:0007669"/>
    <property type="project" value="TreeGrafter"/>
</dbReference>
<organism evidence="3 4">
    <name type="scientific">Thermocatellispora tengchongensis</name>
    <dbReference type="NCBI Taxonomy" id="1073253"/>
    <lineage>
        <taxon>Bacteria</taxon>
        <taxon>Bacillati</taxon>
        <taxon>Actinomycetota</taxon>
        <taxon>Actinomycetes</taxon>
        <taxon>Streptosporangiales</taxon>
        <taxon>Streptosporangiaceae</taxon>
        <taxon>Thermocatellispora</taxon>
    </lineage>
</organism>
<dbReference type="Gene3D" id="3.30.559.30">
    <property type="entry name" value="Nonribosomal peptide synthetase, condensation domain"/>
    <property type="match status" value="1"/>
</dbReference>
<reference evidence="3 4" key="1">
    <citation type="submission" date="2020-08" db="EMBL/GenBank/DDBJ databases">
        <title>Genomic Encyclopedia of Type Strains, Phase IV (KMG-IV): sequencing the most valuable type-strain genomes for metagenomic binning, comparative biology and taxonomic classification.</title>
        <authorList>
            <person name="Goeker M."/>
        </authorList>
    </citation>
    <scope>NUCLEOTIDE SEQUENCE [LARGE SCALE GENOMIC DNA]</scope>
    <source>
        <strain evidence="3 4">DSM 45615</strain>
    </source>
</reference>
<evidence type="ECO:0000313" key="4">
    <source>
        <dbReference type="Proteomes" id="UP000578449"/>
    </source>
</evidence>
<dbReference type="Proteomes" id="UP000578449">
    <property type="component" value="Unassembled WGS sequence"/>
</dbReference>
<dbReference type="Pfam" id="PF00668">
    <property type="entry name" value="Condensation"/>
    <property type="match status" value="1"/>
</dbReference>
<protein>
    <recommendedName>
        <fullName evidence="2">Condensation domain-containing protein</fullName>
    </recommendedName>
</protein>
<feature type="region of interest" description="Disordered" evidence="1">
    <location>
        <begin position="321"/>
        <end position="358"/>
    </location>
</feature>
<dbReference type="GO" id="GO:0044550">
    <property type="term" value="P:secondary metabolite biosynthetic process"/>
    <property type="evidence" value="ECO:0007669"/>
    <property type="project" value="TreeGrafter"/>
</dbReference>
<evidence type="ECO:0000313" key="3">
    <source>
        <dbReference type="EMBL" id="MBB5132026.1"/>
    </source>
</evidence>
<dbReference type="PANTHER" id="PTHR45527:SF1">
    <property type="entry name" value="FATTY ACID SYNTHASE"/>
    <property type="match status" value="1"/>
</dbReference>
<gene>
    <name evidence="3" type="ORF">HNP84_001739</name>
</gene>
<dbReference type="PANTHER" id="PTHR45527">
    <property type="entry name" value="NONRIBOSOMAL PEPTIDE SYNTHETASE"/>
    <property type="match status" value="1"/>
</dbReference>
<feature type="domain" description="Condensation" evidence="2">
    <location>
        <begin position="28"/>
        <end position="302"/>
    </location>
</feature>
<dbReference type="RefSeq" id="WP_185048820.1">
    <property type="nucleotide sequence ID" value="NZ_BAABIX010000027.1"/>
</dbReference>
<dbReference type="SUPFAM" id="SSF52777">
    <property type="entry name" value="CoA-dependent acyltransferases"/>
    <property type="match status" value="2"/>
</dbReference>
<comment type="caution">
    <text evidence="3">The sequence shown here is derived from an EMBL/GenBank/DDBJ whole genome shotgun (WGS) entry which is preliminary data.</text>
</comment>
<dbReference type="Gene3D" id="3.30.559.10">
    <property type="entry name" value="Chloramphenicol acetyltransferase-like domain"/>
    <property type="match status" value="1"/>
</dbReference>
<dbReference type="AlphaFoldDB" id="A0A840P0N6"/>
<dbReference type="GO" id="GO:0003824">
    <property type="term" value="F:catalytic activity"/>
    <property type="evidence" value="ECO:0007669"/>
    <property type="project" value="InterPro"/>
</dbReference>
<dbReference type="GO" id="GO:0008610">
    <property type="term" value="P:lipid biosynthetic process"/>
    <property type="evidence" value="ECO:0007669"/>
    <property type="project" value="UniProtKB-ARBA"/>
</dbReference>
<sequence>MTAAGAVRAPVTVAFAGARGGESSLTWGQAQIWRAIRLMGAGECFLNRPWVLPVHGRRDLATVLDALRVLLERHESLRTTFADTPAGAVQRVARHGELPVTVVDAEHAAAEGERPRDLAARIAGELARTPFAHAEEPPLRCAVVTRGGRPMALAFAFSHLAADAWALDLLAAEWRSLLAGESLPPPAWQPMDQAAFEAGYVCAARCARAVEYWRSALRDVPLDVFDFPPGEPDDPRFVEVVMESPALAVAAELLAARWTISTTSVLLGACATVLAGVAGRSRAVMQLVTANRRDPRISRMVGTAGQDGLFLLDLPETGLTQPGLTQPGLTQPGLTHSGLTQPGLTQPGLTHSGPTQPGLTPAGLAGICRAAHRRALVAYRNAHYDPAAMDAMRAEIGLLRGREPDLDAFFNDRRAIGGWPNRPAVATAAELAVLAGKTRTRVSGAWPGVRFKAFFTVGTATHTGELHLLTDTAYLRREAAESMLRQAENLLVGAAAEILEEGA</sequence>
<dbReference type="GO" id="GO:0031177">
    <property type="term" value="F:phosphopantetheine binding"/>
    <property type="evidence" value="ECO:0007669"/>
    <property type="project" value="TreeGrafter"/>
</dbReference>
<evidence type="ECO:0000259" key="2">
    <source>
        <dbReference type="Pfam" id="PF00668"/>
    </source>
</evidence>